<dbReference type="Pfam" id="PF13431">
    <property type="entry name" value="TPR_17"/>
    <property type="match status" value="1"/>
</dbReference>
<dbReference type="InParanoid" id="H1YZC3"/>
<organism evidence="1 2">
    <name type="scientific">Methanoplanus limicola DSM 2279</name>
    <dbReference type="NCBI Taxonomy" id="937775"/>
    <lineage>
        <taxon>Archaea</taxon>
        <taxon>Methanobacteriati</taxon>
        <taxon>Methanobacteriota</taxon>
        <taxon>Stenosarchaea group</taxon>
        <taxon>Methanomicrobia</taxon>
        <taxon>Methanomicrobiales</taxon>
        <taxon>Methanomicrobiaceae</taxon>
        <taxon>Methanoplanus</taxon>
    </lineage>
</organism>
<dbReference type="OrthoDB" id="115601at2157"/>
<dbReference type="SUPFAM" id="SSF48452">
    <property type="entry name" value="TPR-like"/>
    <property type="match status" value="1"/>
</dbReference>
<evidence type="ECO:0000313" key="1">
    <source>
        <dbReference type="EMBL" id="EHQ35147.1"/>
    </source>
</evidence>
<dbReference type="STRING" id="937775.Metlim_1028"/>
<accession>H1YZC3</accession>
<dbReference type="Gene3D" id="1.25.40.10">
    <property type="entry name" value="Tetratricopeptide repeat domain"/>
    <property type="match status" value="1"/>
</dbReference>
<evidence type="ECO:0000313" key="2">
    <source>
        <dbReference type="Proteomes" id="UP000005741"/>
    </source>
</evidence>
<reference evidence="1 2" key="1">
    <citation type="submission" date="2011-10" db="EMBL/GenBank/DDBJ databases">
        <title>The Improved High-Quality Draft genome of Methanoplanus limicola DSM 2279.</title>
        <authorList>
            <consortium name="US DOE Joint Genome Institute (JGI-PGF)"/>
            <person name="Lucas S."/>
            <person name="Copeland A."/>
            <person name="Lapidus A."/>
            <person name="Glavina del Rio T."/>
            <person name="Dalin E."/>
            <person name="Tice H."/>
            <person name="Bruce D."/>
            <person name="Goodwin L."/>
            <person name="Pitluck S."/>
            <person name="Peters L."/>
            <person name="Mikhailova N."/>
            <person name="Lu M."/>
            <person name="Kyrpides N."/>
            <person name="Mavromatis K."/>
            <person name="Ivanova N."/>
            <person name="Markowitz V."/>
            <person name="Cheng J.-F."/>
            <person name="Hugenholtz P."/>
            <person name="Woyke T."/>
            <person name="Wu D."/>
            <person name="Wirth R."/>
            <person name="Brambilla E.-M."/>
            <person name="Klenk H.-P."/>
            <person name="Eisen J.A."/>
        </authorList>
    </citation>
    <scope>NUCLEOTIDE SEQUENCE [LARGE SCALE GENOMIC DNA]</scope>
    <source>
        <strain evidence="1 2">DSM 2279</strain>
    </source>
</reference>
<dbReference type="Proteomes" id="UP000005741">
    <property type="component" value="Chromosome"/>
</dbReference>
<proteinExistence type="predicted"/>
<dbReference type="HOGENOM" id="CLU_3003158_0_0_2"/>
<dbReference type="EMBL" id="CM001436">
    <property type="protein sequence ID" value="EHQ35147.1"/>
    <property type="molecule type" value="Genomic_DNA"/>
</dbReference>
<keyword evidence="2" id="KW-1185">Reference proteome</keyword>
<name>H1YZC3_9EURY</name>
<sequence length="56" mass="6453">MYYNNNFNRYDEALESADKAIEINPEYGLAWLLKGYVLLNIANISEAEFSFENAIS</sequence>
<dbReference type="AlphaFoldDB" id="H1YZC3"/>
<dbReference type="InterPro" id="IPR011990">
    <property type="entry name" value="TPR-like_helical_dom_sf"/>
</dbReference>
<gene>
    <name evidence="1" type="ORF">Metlim_1028</name>
</gene>
<protein>
    <submittedName>
        <fullName evidence="1">Tetratricopeptide repeat-containing protein</fullName>
    </submittedName>
</protein>